<dbReference type="Proteomes" id="UP001150569">
    <property type="component" value="Unassembled WGS sequence"/>
</dbReference>
<evidence type="ECO:0000313" key="2">
    <source>
        <dbReference type="Proteomes" id="UP001150569"/>
    </source>
</evidence>
<accession>A0A9W8AHM7</accession>
<dbReference type="EMBL" id="JANBPT010000032">
    <property type="protein sequence ID" value="KAJ1929524.1"/>
    <property type="molecule type" value="Genomic_DNA"/>
</dbReference>
<name>A0A9W8AHM7_9FUNG</name>
<organism evidence="1 2">
    <name type="scientific">Tieghemiomyces parasiticus</name>
    <dbReference type="NCBI Taxonomy" id="78921"/>
    <lineage>
        <taxon>Eukaryota</taxon>
        <taxon>Fungi</taxon>
        <taxon>Fungi incertae sedis</taxon>
        <taxon>Zoopagomycota</taxon>
        <taxon>Kickxellomycotina</taxon>
        <taxon>Dimargaritomycetes</taxon>
        <taxon>Dimargaritales</taxon>
        <taxon>Dimargaritaceae</taxon>
        <taxon>Tieghemiomyces</taxon>
    </lineage>
</organism>
<evidence type="ECO:0000313" key="1">
    <source>
        <dbReference type="EMBL" id="KAJ1929524.1"/>
    </source>
</evidence>
<protein>
    <submittedName>
        <fullName evidence="1">Uncharacterized protein</fullName>
    </submittedName>
</protein>
<keyword evidence="2" id="KW-1185">Reference proteome</keyword>
<comment type="caution">
    <text evidence="1">The sequence shown here is derived from an EMBL/GenBank/DDBJ whole genome shotgun (WGS) entry which is preliminary data.</text>
</comment>
<gene>
    <name evidence="1" type="ORF">IWQ60_001069</name>
</gene>
<proteinExistence type="predicted"/>
<dbReference type="AlphaFoldDB" id="A0A9W8AHM7"/>
<sequence>MLFIILGPSSVHEASQSPQRSPINLAAIIIALLSALAFGEELSGQFQTHDGNCLTLTRHPIRAVDVERCRPGFDTKQIFQVLNENRCDARSSQAVLNGNRYLKVHNTADQGEADIRTCGEYSSDGAFRFERVGELKFRIHHVATEAYLGYQGSNIVFLPSTQVAQSIWTLYPVGGSVCSNAAWNSYVKENKPVAEVMRLLGLDYDAYVQAARVDGGPTLTAVDKNLLTQCEHSAKTYFAEFDRLGAKMYARINAYKREYTDLMDEAVDETLHMFINSKWDSKVWFNGISFREDLLYQMFAFTIALDPGLYVISTLIKDAVSTALYKVDEELNDETETLRNGLGSAINTVIG</sequence>
<reference evidence="1" key="1">
    <citation type="submission" date="2022-07" db="EMBL/GenBank/DDBJ databases">
        <title>Phylogenomic reconstructions and comparative analyses of Kickxellomycotina fungi.</title>
        <authorList>
            <person name="Reynolds N.K."/>
            <person name="Stajich J.E."/>
            <person name="Barry K."/>
            <person name="Grigoriev I.V."/>
            <person name="Crous P."/>
            <person name="Smith M.E."/>
        </authorList>
    </citation>
    <scope>NUCLEOTIDE SEQUENCE</scope>
    <source>
        <strain evidence="1">RSA 861</strain>
    </source>
</reference>
<feature type="non-terminal residue" evidence="1">
    <location>
        <position position="1"/>
    </location>
</feature>